<dbReference type="SUPFAM" id="SSF47413">
    <property type="entry name" value="lambda repressor-like DNA-binding domains"/>
    <property type="match status" value="1"/>
</dbReference>
<dbReference type="PANTHER" id="PTHR30146">
    <property type="entry name" value="LACI-RELATED TRANSCRIPTIONAL REPRESSOR"/>
    <property type="match status" value="1"/>
</dbReference>
<dbReference type="SMART" id="SM00354">
    <property type="entry name" value="HTH_LACI"/>
    <property type="match status" value="1"/>
</dbReference>
<sequence>MASKTATLMEVARLAGVSTATVNRVLKGQGYISETAREKVMAAVAATHYQPNVVARGLRTQRSYTIGLMLTAITVNPFFVGVAHAVEIAAIKAGYRVMIFNHGESADTERRGVESFIAQRVDAVLFCTALDASSIAMLERAGIPAIEIERSLTDAPCVRVDNYVGARAAVDHLVGLGHRSIAFVGGDPALYARDARRQKSVEDDRLSAYRDGIRAHGIKERPDLVRLGVYYSVESGGSGEEGRLHTEALMALSEPPTAIFATCDILAAGVLQALYAAGRRVPDDVSVVGFDDTLATHLAPGLTTVAQPVEALGREAFHSAVAAIEGGESPTEIVLSASLVIRQSTGKATR</sequence>
<dbReference type="Pfam" id="PF00356">
    <property type="entry name" value="LacI"/>
    <property type="match status" value="1"/>
</dbReference>
<reference evidence="5" key="1">
    <citation type="submission" date="2020-12" db="EMBL/GenBank/DDBJ databases">
        <title>Devosia sp. MSA67 isolated from Mo River.</title>
        <authorList>
            <person name="Ma F."/>
            <person name="Zi Z."/>
        </authorList>
    </citation>
    <scope>NUCLEOTIDE SEQUENCE</scope>
    <source>
        <strain evidence="5">MSA67</strain>
    </source>
</reference>
<dbReference type="InterPro" id="IPR010982">
    <property type="entry name" value="Lambda_DNA-bd_dom_sf"/>
</dbReference>
<dbReference type="InterPro" id="IPR046335">
    <property type="entry name" value="LacI/GalR-like_sensor"/>
</dbReference>
<accession>A0A934MJZ5</accession>
<dbReference type="CDD" id="cd06267">
    <property type="entry name" value="PBP1_LacI_sugar_binding-like"/>
    <property type="match status" value="1"/>
</dbReference>
<dbReference type="PROSITE" id="PS00356">
    <property type="entry name" value="HTH_LACI_1"/>
    <property type="match status" value="1"/>
</dbReference>
<evidence type="ECO:0000313" key="5">
    <source>
        <dbReference type="EMBL" id="MBJ3784578.1"/>
    </source>
</evidence>
<comment type="caution">
    <text evidence="5">The sequence shown here is derived from an EMBL/GenBank/DDBJ whole genome shotgun (WGS) entry which is preliminary data.</text>
</comment>
<evidence type="ECO:0000259" key="4">
    <source>
        <dbReference type="PROSITE" id="PS50932"/>
    </source>
</evidence>
<keyword evidence="1" id="KW-0805">Transcription regulation</keyword>
<organism evidence="5 6">
    <name type="scientific">Devosia sediminis</name>
    <dbReference type="NCBI Taxonomy" id="2798801"/>
    <lineage>
        <taxon>Bacteria</taxon>
        <taxon>Pseudomonadati</taxon>
        <taxon>Pseudomonadota</taxon>
        <taxon>Alphaproteobacteria</taxon>
        <taxon>Hyphomicrobiales</taxon>
        <taxon>Devosiaceae</taxon>
        <taxon>Devosia</taxon>
    </lineage>
</organism>
<dbReference type="Pfam" id="PF13377">
    <property type="entry name" value="Peripla_BP_3"/>
    <property type="match status" value="1"/>
</dbReference>
<dbReference type="InterPro" id="IPR000843">
    <property type="entry name" value="HTH_LacI"/>
</dbReference>
<dbReference type="SUPFAM" id="SSF53822">
    <property type="entry name" value="Periplasmic binding protein-like I"/>
    <property type="match status" value="1"/>
</dbReference>
<dbReference type="Proteomes" id="UP000602124">
    <property type="component" value="Unassembled WGS sequence"/>
</dbReference>
<dbReference type="RefSeq" id="WP_198875821.1">
    <property type="nucleotide sequence ID" value="NZ_JAEKMH010000002.1"/>
</dbReference>
<proteinExistence type="predicted"/>
<gene>
    <name evidence="5" type="ORF">JEQ47_07595</name>
</gene>
<feature type="domain" description="HTH lacI-type" evidence="4">
    <location>
        <begin position="6"/>
        <end position="60"/>
    </location>
</feature>
<evidence type="ECO:0000313" key="6">
    <source>
        <dbReference type="Proteomes" id="UP000602124"/>
    </source>
</evidence>
<dbReference type="GO" id="GO:0000976">
    <property type="term" value="F:transcription cis-regulatory region binding"/>
    <property type="evidence" value="ECO:0007669"/>
    <property type="project" value="TreeGrafter"/>
</dbReference>
<dbReference type="Gene3D" id="3.40.50.2300">
    <property type="match status" value="2"/>
</dbReference>
<name>A0A934MJZ5_9HYPH</name>
<dbReference type="Gene3D" id="1.10.260.40">
    <property type="entry name" value="lambda repressor-like DNA-binding domains"/>
    <property type="match status" value="1"/>
</dbReference>
<dbReference type="PROSITE" id="PS50932">
    <property type="entry name" value="HTH_LACI_2"/>
    <property type="match status" value="1"/>
</dbReference>
<evidence type="ECO:0000256" key="2">
    <source>
        <dbReference type="ARBA" id="ARBA00023125"/>
    </source>
</evidence>
<dbReference type="CDD" id="cd01392">
    <property type="entry name" value="HTH_LacI"/>
    <property type="match status" value="1"/>
</dbReference>
<dbReference type="AlphaFoldDB" id="A0A934MJZ5"/>
<keyword evidence="6" id="KW-1185">Reference proteome</keyword>
<protein>
    <submittedName>
        <fullName evidence="5">LacI family DNA-binding transcriptional regulator</fullName>
    </submittedName>
</protein>
<keyword evidence="3" id="KW-0804">Transcription</keyword>
<evidence type="ECO:0000256" key="1">
    <source>
        <dbReference type="ARBA" id="ARBA00023015"/>
    </source>
</evidence>
<keyword evidence="2 5" id="KW-0238">DNA-binding</keyword>
<dbReference type="EMBL" id="JAEKMH010000002">
    <property type="protein sequence ID" value="MBJ3784578.1"/>
    <property type="molecule type" value="Genomic_DNA"/>
</dbReference>
<dbReference type="InterPro" id="IPR028082">
    <property type="entry name" value="Peripla_BP_I"/>
</dbReference>
<dbReference type="GO" id="GO:0003700">
    <property type="term" value="F:DNA-binding transcription factor activity"/>
    <property type="evidence" value="ECO:0007669"/>
    <property type="project" value="TreeGrafter"/>
</dbReference>
<dbReference type="PANTHER" id="PTHR30146:SF109">
    <property type="entry name" value="HTH-TYPE TRANSCRIPTIONAL REGULATOR GALS"/>
    <property type="match status" value="1"/>
</dbReference>
<evidence type="ECO:0000256" key="3">
    <source>
        <dbReference type="ARBA" id="ARBA00023163"/>
    </source>
</evidence>